<dbReference type="InterPro" id="IPR001667">
    <property type="entry name" value="DDH_dom"/>
</dbReference>
<reference evidence="9 10" key="1">
    <citation type="submission" date="2019-06" db="EMBL/GenBank/DDBJ databases">
        <title>Metagenome assembled Genome of Spiribacter salinus SL48-SHIP from the microbial mat of Salt Lake 48 (Novosibirsk region, Russia).</title>
        <authorList>
            <person name="Shipova A."/>
            <person name="Rozanov A.S."/>
            <person name="Bryanskaya A.V."/>
            <person name="Peltek S.E."/>
        </authorList>
    </citation>
    <scope>NUCLEOTIDE SEQUENCE [LARGE SCALE GENOMIC DNA]</scope>
    <source>
        <strain evidence="9">SL48-SHIP-2</strain>
    </source>
</reference>
<dbReference type="Pfam" id="PF17768">
    <property type="entry name" value="RecJ_OB"/>
    <property type="match status" value="1"/>
</dbReference>
<dbReference type="GO" id="GO:0003676">
    <property type="term" value="F:nucleic acid binding"/>
    <property type="evidence" value="ECO:0007669"/>
    <property type="project" value="InterPro"/>
</dbReference>
<evidence type="ECO:0000259" key="7">
    <source>
        <dbReference type="Pfam" id="PF02272"/>
    </source>
</evidence>
<organism evidence="9 10">
    <name type="scientific">Spiribacter salinus</name>
    <dbReference type="NCBI Taxonomy" id="1335746"/>
    <lineage>
        <taxon>Bacteria</taxon>
        <taxon>Pseudomonadati</taxon>
        <taxon>Pseudomonadota</taxon>
        <taxon>Gammaproteobacteria</taxon>
        <taxon>Chromatiales</taxon>
        <taxon>Ectothiorhodospiraceae</taxon>
        <taxon>Spiribacter</taxon>
    </lineage>
</organism>
<dbReference type="Gene3D" id="3.90.1640.30">
    <property type="match status" value="1"/>
</dbReference>
<dbReference type="EMBL" id="VIFK01000015">
    <property type="protein sequence ID" value="TQF00341.1"/>
    <property type="molecule type" value="Genomic_DNA"/>
</dbReference>
<dbReference type="NCBIfam" id="TIGR00644">
    <property type="entry name" value="recJ"/>
    <property type="match status" value="1"/>
</dbReference>
<dbReference type="AlphaFoldDB" id="A0A540VUA7"/>
<dbReference type="SUPFAM" id="SSF64182">
    <property type="entry name" value="DHH phosphoesterases"/>
    <property type="match status" value="1"/>
</dbReference>
<dbReference type="FunFam" id="3.90.1640.30:FF:000001">
    <property type="entry name" value="Single-stranded-DNA-specific exonuclease RecJ"/>
    <property type="match status" value="1"/>
</dbReference>
<keyword evidence="3" id="KW-0540">Nuclease</keyword>
<evidence type="ECO:0000313" key="10">
    <source>
        <dbReference type="Proteomes" id="UP000315400"/>
    </source>
</evidence>
<evidence type="ECO:0000256" key="1">
    <source>
        <dbReference type="ARBA" id="ARBA00005915"/>
    </source>
</evidence>
<evidence type="ECO:0000256" key="5">
    <source>
        <dbReference type="ARBA" id="ARBA00022839"/>
    </source>
</evidence>
<dbReference type="PANTHER" id="PTHR30255">
    <property type="entry name" value="SINGLE-STRANDED-DNA-SPECIFIC EXONUCLEASE RECJ"/>
    <property type="match status" value="1"/>
</dbReference>
<evidence type="ECO:0000256" key="2">
    <source>
        <dbReference type="ARBA" id="ARBA00019841"/>
    </source>
</evidence>
<dbReference type="GO" id="GO:0008409">
    <property type="term" value="F:5'-3' exonuclease activity"/>
    <property type="evidence" value="ECO:0007669"/>
    <property type="project" value="InterPro"/>
</dbReference>
<evidence type="ECO:0000259" key="8">
    <source>
        <dbReference type="Pfam" id="PF17768"/>
    </source>
</evidence>
<dbReference type="Pfam" id="PF01368">
    <property type="entry name" value="DHH"/>
    <property type="match status" value="1"/>
</dbReference>
<dbReference type="InterPro" id="IPR038763">
    <property type="entry name" value="DHH_sf"/>
</dbReference>
<protein>
    <recommendedName>
        <fullName evidence="2">Single-stranded-DNA-specific exonuclease RecJ</fullName>
    </recommendedName>
</protein>
<dbReference type="Gene3D" id="3.10.310.30">
    <property type="match status" value="1"/>
</dbReference>
<keyword evidence="4" id="KW-0378">Hydrolase</keyword>
<dbReference type="STRING" id="1260251.SPISAL_04325"/>
<evidence type="ECO:0000259" key="6">
    <source>
        <dbReference type="Pfam" id="PF01368"/>
    </source>
</evidence>
<gene>
    <name evidence="9" type="primary">recJ</name>
    <name evidence="9" type="ORF">FKY71_03785</name>
</gene>
<dbReference type="InterPro" id="IPR041122">
    <property type="entry name" value="RecJ_OB"/>
</dbReference>
<comment type="similarity">
    <text evidence="1">Belongs to the RecJ family.</text>
</comment>
<dbReference type="GO" id="GO:0006281">
    <property type="term" value="P:DNA repair"/>
    <property type="evidence" value="ECO:0007669"/>
    <property type="project" value="InterPro"/>
</dbReference>
<sequence>MNRGDSIRFTDRPVPTPWPVLPDGLPGLLQRLYAARGVDGAGDLDYRLAQLPHPDTLNGLEAAAAIMAQAIIAGQRILVVGDFDADGATSCAVALRGLRALGAASVDYLVPNRFEFGYGLSPELVEVARGHHPDLILTVDNGISAHAGIEAASAAGIPVVVTDHHLPGPTLPAAAAIVNPQVASAEFAGQGLAGVGVCFYLLLGVRSALRNQDWFTTGRPEPGLVDLLDLVALGTIADVVPLDRVNRVLVAQGLRRIRAGQGCPGVQALLKASRREPARVNAADLGFGAAPRLNAAGRLGDMSLGIETLLAEDTASAEARAKELETLNQTRRELEHGMRDEALAGIEAAQLAADGALEPVLCLYDEQWHQGVVGIVASRIKERFQRPVIAFAPAEDGLLKGSGRSIAGVHLRDLLEAVDTRTEGAVIQRFGGHAMAAGLTLPAAQYPAFQSVLQGLVRERMGDHPPGEEIVTDGELEAAEFSLELARQIREGGPWGPGFPEPSFRGLFHVRSQRVVGENHLKLMLSPACAPNQQLDAIAFNALDRGWTSDTTQISGVFRLDVNYYRGREQLQLVFDYLAAA</sequence>
<evidence type="ECO:0000256" key="4">
    <source>
        <dbReference type="ARBA" id="ARBA00022801"/>
    </source>
</evidence>
<feature type="domain" description="DHHA1" evidence="7">
    <location>
        <begin position="359"/>
        <end position="458"/>
    </location>
</feature>
<comment type="caution">
    <text evidence="9">The sequence shown here is derived from an EMBL/GenBank/DDBJ whole genome shotgun (WGS) entry which is preliminary data.</text>
</comment>
<dbReference type="InterPro" id="IPR003156">
    <property type="entry name" value="DHHA1_dom"/>
</dbReference>
<keyword evidence="5 9" id="KW-0269">Exonuclease</keyword>
<feature type="domain" description="RecJ OB" evidence="8">
    <location>
        <begin position="472"/>
        <end position="575"/>
    </location>
</feature>
<evidence type="ECO:0000256" key="3">
    <source>
        <dbReference type="ARBA" id="ARBA00022722"/>
    </source>
</evidence>
<proteinExistence type="inferred from homology"/>
<name>A0A540VUA7_9GAMM</name>
<dbReference type="PANTHER" id="PTHR30255:SF2">
    <property type="entry name" value="SINGLE-STRANDED-DNA-SPECIFIC EXONUCLEASE RECJ"/>
    <property type="match status" value="1"/>
</dbReference>
<dbReference type="Proteomes" id="UP000315400">
    <property type="component" value="Unassembled WGS sequence"/>
</dbReference>
<dbReference type="InterPro" id="IPR004610">
    <property type="entry name" value="RecJ"/>
</dbReference>
<dbReference type="InterPro" id="IPR051673">
    <property type="entry name" value="SSDNA_exonuclease_RecJ"/>
</dbReference>
<dbReference type="Pfam" id="PF02272">
    <property type="entry name" value="DHHA1"/>
    <property type="match status" value="1"/>
</dbReference>
<accession>A0A540VUA7</accession>
<feature type="domain" description="DDH" evidence="6">
    <location>
        <begin position="76"/>
        <end position="235"/>
    </location>
</feature>
<dbReference type="GO" id="GO:0006310">
    <property type="term" value="P:DNA recombination"/>
    <property type="evidence" value="ECO:0007669"/>
    <property type="project" value="InterPro"/>
</dbReference>
<evidence type="ECO:0000313" key="9">
    <source>
        <dbReference type="EMBL" id="TQF00341.1"/>
    </source>
</evidence>